<evidence type="ECO:0000256" key="1">
    <source>
        <dbReference type="SAM" id="SignalP"/>
    </source>
</evidence>
<sequence>MTTAALAAPVVLATPASAATWDHSMSTNDSDPGGRVQFRVDGDRFRLCDIEADGWKVNLRIWDEYDAVVDESSVGTNGNCVERVATEFGVRSLRDGRYYTFEIWLSKSGTSYAYADEATWKA</sequence>
<reference evidence="2" key="1">
    <citation type="submission" date="2022-01" db="EMBL/GenBank/DDBJ databases">
        <title>PSI-footprinting approach for the identification of protein synthesis inhibitor producers.</title>
        <authorList>
            <person name="Handel F."/>
            <person name="Kulik A."/>
            <person name="Wex K.W."/>
            <person name="Berscheid A."/>
            <person name="Saur J.S."/>
            <person name="Winkler A."/>
            <person name="Wibberg D."/>
            <person name="Kalinowski J."/>
            <person name="Broetz-Oesterhelt H."/>
            <person name="Mast Y."/>
        </authorList>
    </citation>
    <scope>NUCLEOTIDE SEQUENCE</scope>
    <source>
        <strain evidence="2">KNN 49.3e</strain>
    </source>
</reference>
<dbReference type="RefSeq" id="WP_198958186.1">
    <property type="nucleotide sequence ID" value="NZ_CP091196.1"/>
</dbReference>
<evidence type="ECO:0000313" key="3">
    <source>
        <dbReference type="Proteomes" id="UP000830158"/>
    </source>
</evidence>
<dbReference type="EMBL" id="CP091196">
    <property type="protein sequence ID" value="UQS23739.1"/>
    <property type="molecule type" value="Genomic_DNA"/>
</dbReference>
<feature type="chain" id="PRO_5047350874" description="Secreted protein" evidence="1">
    <location>
        <begin position="19"/>
        <end position="122"/>
    </location>
</feature>
<evidence type="ECO:0000313" key="2">
    <source>
        <dbReference type="EMBL" id="UQS23739.1"/>
    </source>
</evidence>
<protein>
    <recommendedName>
        <fullName evidence="4">Secreted protein</fullName>
    </recommendedName>
</protein>
<gene>
    <name evidence="2" type="ORF">L1857_13330</name>
</gene>
<feature type="signal peptide" evidence="1">
    <location>
        <begin position="1"/>
        <end position="18"/>
    </location>
</feature>
<keyword evidence="1" id="KW-0732">Signal</keyword>
<proteinExistence type="predicted"/>
<dbReference type="Proteomes" id="UP000830158">
    <property type="component" value="Chromosome"/>
</dbReference>
<keyword evidence="3" id="KW-1185">Reference proteome</keyword>
<name>A0ABY4NUI5_9PSEU</name>
<organism evidence="2 3">
    <name type="scientific">Amycolatopsis thermalba</name>
    <dbReference type="NCBI Taxonomy" id="944492"/>
    <lineage>
        <taxon>Bacteria</taxon>
        <taxon>Bacillati</taxon>
        <taxon>Actinomycetota</taxon>
        <taxon>Actinomycetes</taxon>
        <taxon>Pseudonocardiales</taxon>
        <taxon>Pseudonocardiaceae</taxon>
        <taxon>Amycolatopsis</taxon>
    </lineage>
</organism>
<accession>A0ABY4NUI5</accession>
<evidence type="ECO:0008006" key="4">
    <source>
        <dbReference type="Google" id="ProtNLM"/>
    </source>
</evidence>